<reference evidence="3" key="1">
    <citation type="submission" date="2018-09" db="EMBL/GenBank/DDBJ databases">
        <title>Chryseolinea sp. KIS68-18 isolated from soil.</title>
        <authorList>
            <person name="Weon H.-Y."/>
            <person name="Kwon S.-W."/>
            <person name="Lee S.A."/>
        </authorList>
    </citation>
    <scope>NUCLEOTIDE SEQUENCE [LARGE SCALE GENOMIC DNA]</scope>
    <source>
        <strain evidence="3">KIS68-18</strain>
    </source>
</reference>
<sequence length="71" mass="8360">MEENKGKTDEEKKNGIKEFFSLGEVGNYFFRKKDPNRPSNINIKMMHGINKISIVIFLLGVMFLIWKLLLR</sequence>
<dbReference type="RefSeq" id="WP_119755381.1">
    <property type="nucleotide sequence ID" value="NZ_CP032382.1"/>
</dbReference>
<dbReference type="AlphaFoldDB" id="A0A385SMQ0"/>
<feature type="transmembrane region" description="Helical" evidence="1">
    <location>
        <begin position="52"/>
        <end position="70"/>
    </location>
</feature>
<keyword evidence="1" id="KW-0812">Transmembrane</keyword>
<dbReference type="Proteomes" id="UP000266183">
    <property type="component" value="Chromosome"/>
</dbReference>
<keyword evidence="3" id="KW-1185">Reference proteome</keyword>
<keyword evidence="1" id="KW-1133">Transmembrane helix</keyword>
<evidence type="ECO:0000256" key="1">
    <source>
        <dbReference type="SAM" id="Phobius"/>
    </source>
</evidence>
<evidence type="ECO:0000313" key="2">
    <source>
        <dbReference type="EMBL" id="AYB32122.1"/>
    </source>
</evidence>
<dbReference type="Pfam" id="PF20498">
    <property type="entry name" value="DUF6728"/>
    <property type="match status" value="1"/>
</dbReference>
<protein>
    <submittedName>
        <fullName evidence="2">Uncharacterized protein</fullName>
    </submittedName>
</protein>
<dbReference type="InterPro" id="IPR046615">
    <property type="entry name" value="DUF6728"/>
</dbReference>
<keyword evidence="1" id="KW-0472">Membrane</keyword>
<accession>A0A385SMQ0</accession>
<name>A0A385SMQ0_9BACT</name>
<evidence type="ECO:0000313" key="3">
    <source>
        <dbReference type="Proteomes" id="UP000266183"/>
    </source>
</evidence>
<dbReference type="KEGG" id="chk:D4L85_16780"/>
<organism evidence="2 3">
    <name type="scientific">Chryseolinea soli</name>
    <dbReference type="NCBI Taxonomy" id="2321403"/>
    <lineage>
        <taxon>Bacteria</taxon>
        <taxon>Pseudomonadati</taxon>
        <taxon>Bacteroidota</taxon>
        <taxon>Cytophagia</taxon>
        <taxon>Cytophagales</taxon>
        <taxon>Fulvivirgaceae</taxon>
        <taxon>Chryseolinea</taxon>
    </lineage>
</organism>
<dbReference type="EMBL" id="CP032382">
    <property type="protein sequence ID" value="AYB32122.1"/>
    <property type="molecule type" value="Genomic_DNA"/>
</dbReference>
<dbReference type="OrthoDB" id="886459at2"/>
<proteinExistence type="predicted"/>
<gene>
    <name evidence="2" type="ORF">D4L85_16780</name>
</gene>